<keyword evidence="1" id="KW-0175">Coiled coil</keyword>
<evidence type="ECO:0000313" key="5">
    <source>
        <dbReference type="Proteomes" id="UP000492820"/>
    </source>
</evidence>
<evidence type="ECO:0000313" key="4">
    <source>
        <dbReference type="EMBL" id="CDS24038.1"/>
    </source>
</evidence>
<dbReference type="EMBL" id="LK028596">
    <property type="protein sequence ID" value="CDS24038.1"/>
    <property type="molecule type" value="Genomic_DNA"/>
</dbReference>
<evidence type="ECO:0000256" key="1">
    <source>
        <dbReference type="SAM" id="Coils"/>
    </source>
</evidence>
<feature type="compositionally biased region" description="Acidic residues" evidence="2">
    <location>
        <begin position="76"/>
        <end position="99"/>
    </location>
</feature>
<proteinExistence type="predicted"/>
<feature type="region of interest" description="Disordered" evidence="2">
    <location>
        <begin position="32"/>
        <end position="63"/>
    </location>
</feature>
<gene>
    <name evidence="4" type="ORF">EgrG_000147500</name>
</gene>
<protein>
    <submittedName>
        <fullName evidence="4 6">Expressed conserved protein</fullName>
    </submittedName>
</protein>
<evidence type="ECO:0000313" key="6">
    <source>
        <dbReference type="WBParaSite" id="EgrG_000147500"/>
    </source>
</evidence>
<keyword evidence="3" id="KW-0732">Signal</keyword>
<organism evidence="4">
    <name type="scientific">Echinococcus granulosus</name>
    <name type="common">Hydatid tapeworm</name>
    <dbReference type="NCBI Taxonomy" id="6210"/>
    <lineage>
        <taxon>Eukaryota</taxon>
        <taxon>Metazoa</taxon>
        <taxon>Spiralia</taxon>
        <taxon>Lophotrochozoa</taxon>
        <taxon>Platyhelminthes</taxon>
        <taxon>Cestoda</taxon>
        <taxon>Eucestoda</taxon>
        <taxon>Cyclophyllidea</taxon>
        <taxon>Taeniidae</taxon>
        <taxon>Echinococcus</taxon>
        <taxon>Echinococcus granulosus group</taxon>
    </lineage>
</organism>
<feature type="coiled-coil region" evidence="1">
    <location>
        <begin position="173"/>
        <end position="207"/>
    </location>
</feature>
<accession>A0A068X221</accession>
<feature type="chain" id="PRO_5035983513" evidence="3">
    <location>
        <begin position="20"/>
        <end position="320"/>
    </location>
</feature>
<dbReference type="WBParaSite" id="EgrG_000147500">
    <property type="protein sequence ID" value="EgrG_000147500"/>
    <property type="gene ID" value="EgrG_000147500"/>
</dbReference>
<reference evidence="4 5" key="1">
    <citation type="journal article" date="2013" name="Nature">
        <title>The genomes of four tapeworm species reveal adaptations to parasitism.</title>
        <authorList>
            <person name="Tsai I.J."/>
            <person name="Zarowiecki M."/>
            <person name="Holroyd N."/>
            <person name="Garciarrubio A."/>
            <person name="Sanchez-Flores A."/>
            <person name="Brooks K.L."/>
            <person name="Tracey A."/>
            <person name="Bobes R.J."/>
            <person name="Fragoso G."/>
            <person name="Sciutto E."/>
            <person name="Aslett M."/>
            <person name="Beasley H."/>
            <person name="Bennett H.M."/>
            <person name="Cai J."/>
            <person name="Camicia F."/>
            <person name="Clark R."/>
            <person name="Cucher M."/>
            <person name="De Silva N."/>
            <person name="Day T.A."/>
            <person name="Deplazes P."/>
            <person name="Estrada K."/>
            <person name="Fernandez C."/>
            <person name="Holland P.W."/>
            <person name="Hou J."/>
            <person name="Hu S."/>
            <person name="Huckvale T."/>
            <person name="Hung S.S."/>
            <person name="Kamenetzky L."/>
            <person name="Keane J.A."/>
            <person name="Kiss F."/>
            <person name="Koziol U."/>
            <person name="Lambert O."/>
            <person name="Liu K."/>
            <person name="Luo X."/>
            <person name="Luo Y."/>
            <person name="Macchiaroli N."/>
            <person name="Nichol S."/>
            <person name="Paps J."/>
            <person name="Parkinson J."/>
            <person name="Pouchkina-Stantcheva N."/>
            <person name="Riddiford N."/>
            <person name="Rosenzvit M."/>
            <person name="Salinas G."/>
            <person name="Wasmuth J.D."/>
            <person name="Zamanian M."/>
            <person name="Zheng Y."/>
            <person name="Cai X."/>
            <person name="Soberon X."/>
            <person name="Olson P.D."/>
            <person name="Laclette J.P."/>
            <person name="Brehm K."/>
            <person name="Berriman M."/>
            <person name="Garciarrubio A."/>
            <person name="Bobes R.J."/>
            <person name="Fragoso G."/>
            <person name="Sanchez-Flores A."/>
            <person name="Estrada K."/>
            <person name="Cevallos M.A."/>
            <person name="Morett E."/>
            <person name="Gonzalez V."/>
            <person name="Portillo T."/>
            <person name="Ochoa-Leyva A."/>
            <person name="Jose M.V."/>
            <person name="Sciutto E."/>
            <person name="Landa A."/>
            <person name="Jimenez L."/>
            <person name="Valdes V."/>
            <person name="Carrero J.C."/>
            <person name="Larralde C."/>
            <person name="Morales-Montor J."/>
            <person name="Limon-Lason J."/>
            <person name="Soberon X."/>
            <person name="Laclette J.P."/>
        </authorList>
    </citation>
    <scope>NUCLEOTIDE SEQUENCE [LARGE SCALE GENOMIC DNA]</scope>
</reference>
<evidence type="ECO:0000256" key="2">
    <source>
        <dbReference type="SAM" id="MobiDB-lite"/>
    </source>
</evidence>
<feature type="signal peptide" evidence="3">
    <location>
        <begin position="1"/>
        <end position="19"/>
    </location>
</feature>
<reference evidence="6" key="3">
    <citation type="submission" date="2020-10" db="UniProtKB">
        <authorList>
            <consortium name="WormBaseParasite"/>
        </authorList>
    </citation>
    <scope>IDENTIFICATION</scope>
</reference>
<dbReference type="Proteomes" id="UP000492820">
    <property type="component" value="Unassembled WGS sequence"/>
</dbReference>
<reference evidence="4" key="2">
    <citation type="submission" date="2014-06" db="EMBL/GenBank/DDBJ databases">
        <authorList>
            <person name="Aslett M."/>
        </authorList>
    </citation>
    <scope>NUCLEOTIDE SEQUENCE</scope>
</reference>
<evidence type="ECO:0000256" key="3">
    <source>
        <dbReference type="SAM" id="SignalP"/>
    </source>
</evidence>
<feature type="compositionally biased region" description="Basic residues" evidence="2">
    <location>
        <begin position="35"/>
        <end position="47"/>
    </location>
</feature>
<feature type="compositionally biased region" description="Polar residues" evidence="2">
    <location>
        <begin position="49"/>
        <end position="58"/>
    </location>
</feature>
<name>A0A068X221_ECHGR</name>
<feature type="compositionally biased region" description="Low complexity" evidence="2">
    <location>
        <begin position="100"/>
        <end position="111"/>
    </location>
</feature>
<feature type="region of interest" description="Disordered" evidence="2">
    <location>
        <begin position="76"/>
        <end position="163"/>
    </location>
</feature>
<sequence length="320" mass="35786">MLLVCIVGVSLLLLLVCKRHFVREAGLVLQAENSKRRKKKAKRKSRQRVNPSNGQAPSCGTHEGIVNVAHGSFEEMLEEEPGGADEDESGEEAAEDGDDLNAGADVSVDGAVAHDQEGDSEEQVDARVTESPPQRKTSKREKHGNGKSANRGRGHPSQYHVQPSVDPSIMKAISEAENELKAAKLRLMEQEANIRLARREKSRLQKELKDCHAWNTHLRREISDALQKNEKEMRSLSVRDRQIQEVMMSNIEKKDNELRKLHSSVNKIVQEVFSYDQDLISNPEDPVCCMLVAQIAAMESAFSELIKENRRLHSLLGDGD</sequence>
<dbReference type="AlphaFoldDB" id="A0A068X221"/>